<feature type="transmembrane region" description="Helical" evidence="1">
    <location>
        <begin position="347"/>
        <end position="364"/>
    </location>
</feature>
<dbReference type="InterPro" id="IPR006674">
    <property type="entry name" value="HD_domain"/>
</dbReference>
<feature type="transmembrane region" description="Helical" evidence="1">
    <location>
        <begin position="18"/>
        <end position="37"/>
    </location>
</feature>
<dbReference type="OrthoDB" id="9806952at2"/>
<comment type="caution">
    <text evidence="3">The sequence shown here is derived from an EMBL/GenBank/DDBJ whole genome shotgun (WGS) entry which is preliminary data.</text>
</comment>
<dbReference type="RefSeq" id="WP_113970621.1">
    <property type="nucleotide sequence ID" value="NZ_QNRJ01000015.1"/>
</dbReference>
<dbReference type="EMBL" id="QNRJ01000015">
    <property type="protein sequence ID" value="RBP02364.1"/>
    <property type="molecule type" value="Genomic_DNA"/>
</dbReference>
<keyword evidence="1" id="KW-0812">Transmembrane</keyword>
<reference evidence="3 4" key="1">
    <citation type="submission" date="2018-06" db="EMBL/GenBank/DDBJ databases">
        <title>Freshwater and sediment microbial communities from various areas in North America, analyzing microbe dynamics in response to fracking.</title>
        <authorList>
            <person name="Lamendella R."/>
        </authorList>
    </citation>
    <scope>NUCLEOTIDE SEQUENCE [LARGE SCALE GENOMIC DNA]</scope>
    <source>
        <strain evidence="3 4">97B</strain>
    </source>
</reference>
<dbReference type="PANTHER" id="PTHR36442:SF1">
    <property type="entry name" value="CYCLIC-DI-AMP PHOSPHODIESTERASE PGPH"/>
    <property type="match status" value="1"/>
</dbReference>
<feature type="transmembrane region" description="Helical" evidence="1">
    <location>
        <begin position="425"/>
        <end position="446"/>
    </location>
</feature>
<protein>
    <recommendedName>
        <fullName evidence="2">HD domain-containing protein</fullName>
    </recommendedName>
</protein>
<dbReference type="InterPro" id="IPR011621">
    <property type="entry name" value="Metal-dep_PHydrolase_7TM_intra"/>
</dbReference>
<dbReference type="PANTHER" id="PTHR36442">
    <property type="entry name" value="CYCLIC-DI-AMP PHOSPHODIESTERASE PGPH"/>
    <property type="match status" value="1"/>
</dbReference>
<name>A0A366EJ52_9BACI</name>
<accession>A0A366EJ52</accession>
<feature type="domain" description="HD" evidence="2">
    <location>
        <begin position="509"/>
        <end position="651"/>
    </location>
</feature>
<feature type="transmembrane region" description="Helical" evidence="1">
    <location>
        <begin position="396"/>
        <end position="413"/>
    </location>
</feature>
<feature type="transmembrane region" description="Helical" evidence="1">
    <location>
        <begin position="287"/>
        <end position="306"/>
    </location>
</feature>
<dbReference type="InterPro" id="IPR003607">
    <property type="entry name" value="HD/PDEase_dom"/>
</dbReference>
<dbReference type="PROSITE" id="PS51831">
    <property type="entry name" value="HD"/>
    <property type="match status" value="1"/>
</dbReference>
<dbReference type="InterPro" id="IPR006675">
    <property type="entry name" value="HDIG_dom"/>
</dbReference>
<dbReference type="Proteomes" id="UP000252118">
    <property type="component" value="Unassembled WGS sequence"/>
</dbReference>
<dbReference type="Pfam" id="PF07698">
    <property type="entry name" value="7TM-7TMR_HD"/>
    <property type="match status" value="1"/>
</dbReference>
<dbReference type="InterPro" id="IPR052722">
    <property type="entry name" value="PgpH_phosphodiesterase"/>
</dbReference>
<organism evidence="3 4">
    <name type="scientific">Rossellomorea aquimaris</name>
    <dbReference type="NCBI Taxonomy" id="189382"/>
    <lineage>
        <taxon>Bacteria</taxon>
        <taxon>Bacillati</taxon>
        <taxon>Bacillota</taxon>
        <taxon>Bacilli</taxon>
        <taxon>Bacillales</taxon>
        <taxon>Bacillaceae</taxon>
        <taxon>Rossellomorea</taxon>
    </lineage>
</organism>
<dbReference type="Pfam" id="PF07697">
    <property type="entry name" value="7TMR-HDED"/>
    <property type="match status" value="1"/>
</dbReference>
<dbReference type="SUPFAM" id="SSF109604">
    <property type="entry name" value="HD-domain/PDEase-like"/>
    <property type="match status" value="1"/>
</dbReference>
<feature type="transmembrane region" description="Helical" evidence="1">
    <location>
        <begin position="318"/>
        <end position="335"/>
    </location>
</feature>
<dbReference type="CDD" id="cd00077">
    <property type="entry name" value="HDc"/>
    <property type="match status" value="1"/>
</dbReference>
<dbReference type="NCBIfam" id="TIGR00277">
    <property type="entry name" value="HDIG"/>
    <property type="match status" value="1"/>
</dbReference>
<dbReference type="SMART" id="SM00471">
    <property type="entry name" value="HDc"/>
    <property type="match status" value="1"/>
</dbReference>
<evidence type="ECO:0000313" key="4">
    <source>
        <dbReference type="Proteomes" id="UP000252118"/>
    </source>
</evidence>
<evidence type="ECO:0000259" key="2">
    <source>
        <dbReference type="PROSITE" id="PS51831"/>
    </source>
</evidence>
<dbReference type="AlphaFoldDB" id="A0A366EJ52"/>
<proteinExistence type="predicted"/>
<keyword evidence="1" id="KW-1133">Transmembrane helix</keyword>
<feature type="transmembrane region" description="Helical" evidence="1">
    <location>
        <begin position="452"/>
        <end position="476"/>
    </location>
</feature>
<gene>
    <name evidence="3" type="ORF">DET59_11531</name>
</gene>
<sequence length="721" mass="81020">MQTHPFLLKIRSFLSYRLFTNLLFVLLGIIVFGVLYGNVKPKTLDINLYEEAPTTIRAPKKFVDDEATVKKQLEAKEEVGNVYTPKEGAIDNSISLLRSLMESVKEVKKETETQEPGSEELKPPAEAEINEQLKQLKAKLPKDKNNNVTNQLNDTVLKTLLEASEEDLERVETIVSTQMKIIMENGVKEEELSEARLNLEQRITNYTFKGDLSNAAVKLGNVALEPTQYFDAEKTDELKRLAVANVQSVEIIEGGVIVEDGELITPKEYRIMKSLGMVENTFSFRPYIGLALFVLVVISLLYYFFYTLEVTEERKQNYLILTSIVFVISLLIMKIVGLIEQLEINDIAYIFPAAFTGMILRILLNERIAMMMVFILSACSSIVFHQQFSGSIDMEIAIYTLFSGVSGILFLVSRNQRSNILRAGIYVALVNILILAFLVLLSGTSYSNSEYVYYLVFALVSGISSSILTIGFLPFFEAGFGILSSMRLVELSSPTQPLLKKLLTDAPGTYHHSVMVANLAESACESIGANGLLARVGCYYHDVGKSKRPHFFIENQLNMGNPHDRVSPETSRDVIISHASDGADMLRKHKLPKEIVDIAEQHHGTTLLKFFYYKAKEQGKDVKEEDYRYPGPKPQTREAAIISIADSVEAAVRSKKSPTQGEIQQLVHSIVQDRLQDGQFNECDLSLKQLETVKRSLCETLNGIFHPRIEYPELKAKGEEV</sequence>
<keyword evidence="1" id="KW-0472">Membrane</keyword>
<dbReference type="Pfam" id="PF01966">
    <property type="entry name" value="HD"/>
    <property type="match status" value="1"/>
</dbReference>
<dbReference type="InterPro" id="IPR011624">
    <property type="entry name" value="Metal-dep_PHydrolase_7TM_extra"/>
</dbReference>
<dbReference type="Gene3D" id="1.10.3210.10">
    <property type="entry name" value="Hypothetical protein af1432"/>
    <property type="match status" value="1"/>
</dbReference>
<evidence type="ECO:0000256" key="1">
    <source>
        <dbReference type="SAM" id="Phobius"/>
    </source>
</evidence>
<evidence type="ECO:0000313" key="3">
    <source>
        <dbReference type="EMBL" id="RBP02364.1"/>
    </source>
</evidence>